<comment type="caution">
    <text evidence="1">The sequence shown here is derived from an EMBL/GenBank/DDBJ whole genome shotgun (WGS) entry which is preliminary data.</text>
</comment>
<dbReference type="EMBL" id="CAICTM010000906">
    <property type="protein sequence ID" value="CAB9518123.1"/>
    <property type="molecule type" value="Genomic_DNA"/>
</dbReference>
<keyword evidence="2" id="KW-1185">Reference proteome</keyword>
<protein>
    <submittedName>
        <fullName evidence="1">Uncharacterized protein</fullName>
    </submittedName>
</protein>
<accession>A0A9N8HK28</accession>
<gene>
    <name evidence="1" type="ORF">SEMRO_908_G218832.1</name>
</gene>
<dbReference type="OrthoDB" id="46422at2759"/>
<reference evidence="1" key="1">
    <citation type="submission" date="2020-06" db="EMBL/GenBank/DDBJ databases">
        <authorList>
            <consortium name="Plant Systems Biology data submission"/>
        </authorList>
    </citation>
    <scope>NUCLEOTIDE SEQUENCE</scope>
    <source>
        <strain evidence="1">D6</strain>
    </source>
</reference>
<evidence type="ECO:0000313" key="2">
    <source>
        <dbReference type="Proteomes" id="UP001153069"/>
    </source>
</evidence>
<organism evidence="1 2">
    <name type="scientific">Seminavis robusta</name>
    <dbReference type="NCBI Taxonomy" id="568900"/>
    <lineage>
        <taxon>Eukaryota</taxon>
        <taxon>Sar</taxon>
        <taxon>Stramenopiles</taxon>
        <taxon>Ochrophyta</taxon>
        <taxon>Bacillariophyta</taxon>
        <taxon>Bacillariophyceae</taxon>
        <taxon>Bacillariophycidae</taxon>
        <taxon>Naviculales</taxon>
        <taxon>Naviculaceae</taxon>
        <taxon>Seminavis</taxon>
    </lineage>
</organism>
<dbReference type="Proteomes" id="UP001153069">
    <property type="component" value="Unassembled WGS sequence"/>
</dbReference>
<name>A0A9N8HK28_9STRA</name>
<dbReference type="AlphaFoldDB" id="A0A9N8HK28"/>
<sequence>MGYIISLGGCPLVWKSKLLSSVCLATAEAEYYSLSHCPKFHRLRVIHKRDSILRTCNDGRSIAHYGSVQSKSRFLVDFGAAVLHSTSLNDLIDPFWLFHIQGASW</sequence>
<evidence type="ECO:0000313" key="1">
    <source>
        <dbReference type="EMBL" id="CAB9518123.1"/>
    </source>
</evidence>
<proteinExistence type="predicted"/>